<dbReference type="PANTHER" id="PTHR13847:SF287">
    <property type="entry name" value="FAD-DEPENDENT OXIDOREDUCTASE DOMAIN-CONTAINING PROTEIN 1"/>
    <property type="match status" value="1"/>
</dbReference>
<name>A0A2D2B460_9CAUL</name>
<dbReference type="OrthoDB" id="7421214at2"/>
<evidence type="ECO:0000259" key="2">
    <source>
        <dbReference type="Pfam" id="PF01266"/>
    </source>
</evidence>
<dbReference type="InterPro" id="IPR036188">
    <property type="entry name" value="FAD/NAD-bd_sf"/>
</dbReference>
<dbReference type="GO" id="GO:0005737">
    <property type="term" value="C:cytoplasm"/>
    <property type="evidence" value="ECO:0007669"/>
    <property type="project" value="TreeGrafter"/>
</dbReference>
<dbReference type="AlphaFoldDB" id="A0A2D2B460"/>
<dbReference type="Proteomes" id="UP000228945">
    <property type="component" value="Chromosome"/>
</dbReference>
<dbReference type="SUPFAM" id="SSF51905">
    <property type="entry name" value="FAD/NAD(P)-binding domain"/>
    <property type="match status" value="1"/>
</dbReference>
<keyword evidence="1" id="KW-0560">Oxidoreductase</keyword>
<keyword evidence="4" id="KW-1185">Reference proteome</keyword>
<dbReference type="KEGG" id="cmb:CSW64_13585"/>
<evidence type="ECO:0000313" key="4">
    <source>
        <dbReference type="Proteomes" id="UP000228945"/>
    </source>
</evidence>
<protein>
    <submittedName>
        <fullName evidence="3">FAD-dependent oxidoreductase</fullName>
    </submittedName>
</protein>
<dbReference type="Pfam" id="PF01266">
    <property type="entry name" value="DAO"/>
    <property type="match status" value="1"/>
</dbReference>
<dbReference type="PANTHER" id="PTHR13847">
    <property type="entry name" value="SARCOSINE DEHYDROGENASE-RELATED"/>
    <property type="match status" value="1"/>
</dbReference>
<reference evidence="3 4" key="1">
    <citation type="submission" date="2017-10" db="EMBL/GenBank/DDBJ databases">
        <title>Genome sequence of Caulobacter mirabilis FWC38.</title>
        <authorList>
            <person name="Fiebig A."/>
            <person name="Crosson S."/>
        </authorList>
    </citation>
    <scope>NUCLEOTIDE SEQUENCE [LARGE SCALE GENOMIC DNA]</scope>
    <source>
        <strain evidence="3 4">FWC 38</strain>
    </source>
</reference>
<dbReference type="EMBL" id="CP024201">
    <property type="protein sequence ID" value="ATQ45008.1"/>
    <property type="molecule type" value="Genomic_DNA"/>
</dbReference>
<proteinExistence type="predicted"/>
<dbReference type="GO" id="GO:0016491">
    <property type="term" value="F:oxidoreductase activity"/>
    <property type="evidence" value="ECO:0007669"/>
    <property type="project" value="UniProtKB-KW"/>
</dbReference>
<organism evidence="3 4">
    <name type="scientific">Caulobacter mirabilis</name>
    <dbReference type="NCBI Taxonomy" id="69666"/>
    <lineage>
        <taxon>Bacteria</taxon>
        <taxon>Pseudomonadati</taxon>
        <taxon>Pseudomonadota</taxon>
        <taxon>Alphaproteobacteria</taxon>
        <taxon>Caulobacterales</taxon>
        <taxon>Caulobacteraceae</taxon>
        <taxon>Caulobacter</taxon>
    </lineage>
</organism>
<evidence type="ECO:0000313" key="3">
    <source>
        <dbReference type="EMBL" id="ATQ45008.1"/>
    </source>
</evidence>
<evidence type="ECO:0000256" key="1">
    <source>
        <dbReference type="ARBA" id="ARBA00023002"/>
    </source>
</evidence>
<sequence>MAGVSAASHLATDLAVVVLEQEVQAGFHATGRSAALFSEVYGNRVVRALSRASRPVLFGDDESFCTTPLARSRGSLWIGRRDQVAALSAFAALPDIAPATHELDARETAALFPILRADYAVRGLLEPSASDIDVDALHQAYIRAFRRRGGRLITDARVDALSREGTRWRVRFGAESILADVVVNAAGAWADEVAALAGVQGVGIRPHRRTALLVDAPAARDIDDWPMAIDIDETFYIKPDAGRLLLSPADETPSPPCDAQPEDWDVAVAVDRVQTATTLECRRIVAKWAGLRSFAPDRSPVVGYDETSPGFFWLAGQGGYGIQTAPALARIADSLVRHRGIPEDLGADVSSFDLSPSRPRHSAD</sequence>
<gene>
    <name evidence="3" type="ORF">CSW64_13585</name>
</gene>
<dbReference type="Gene3D" id="3.50.50.60">
    <property type="entry name" value="FAD/NAD(P)-binding domain"/>
    <property type="match status" value="1"/>
</dbReference>
<dbReference type="Gene3D" id="3.30.9.10">
    <property type="entry name" value="D-Amino Acid Oxidase, subunit A, domain 2"/>
    <property type="match status" value="1"/>
</dbReference>
<accession>A0A2D2B460</accession>
<feature type="domain" description="FAD dependent oxidoreductase" evidence="2">
    <location>
        <begin position="2"/>
        <end position="332"/>
    </location>
</feature>
<dbReference type="InterPro" id="IPR006076">
    <property type="entry name" value="FAD-dep_OxRdtase"/>
</dbReference>